<dbReference type="Proteomes" id="UP000288216">
    <property type="component" value="Unassembled WGS sequence"/>
</dbReference>
<dbReference type="PANTHER" id="PTHR18871">
    <property type="entry name" value="CENTROSOMAL PROTEIN OF 112 KDA"/>
    <property type="match status" value="1"/>
</dbReference>
<dbReference type="PANTHER" id="PTHR18871:SF2">
    <property type="entry name" value="CENTROSOMAL PROTEIN OF 112 KDA"/>
    <property type="match status" value="1"/>
</dbReference>
<accession>A0A401PY40</accession>
<keyword evidence="1" id="KW-0175">Coiled coil</keyword>
<feature type="coiled-coil region" evidence="1">
    <location>
        <begin position="83"/>
        <end position="117"/>
    </location>
</feature>
<comment type="caution">
    <text evidence="2">The sequence shown here is derived from an EMBL/GenBank/DDBJ whole genome shotgun (WGS) entry which is preliminary data.</text>
</comment>
<proteinExistence type="predicted"/>
<organism evidence="2 3">
    <name type="scientific">Scyliorhinus torazame</name>
    <name type="common">Cloudy catshark</name>
    <name type="synonym">Catulus torazame</name>
    <dbReference type="NCBI Taxonomy" id="75743"/>
    <lineage>
        <taxon>Eukaryota</taxon>
        <taxon>Metazoa</taxon>
        <taxon>Chordata</taxon>
        <taxon>Craniata</taxon>
        <taxon>Vertebrata</taxon>
        <taxon>Chondrichthyes</taxon>
        <taxon>Elasmobranchii</taxon>
        <taxon>Galeomorphii</taxon>
        <taxon>Galeoidea</taxon>
        <taxon>Carcharhiniformes</taxon>
        <taxon>Scyliorhinidae</taxon>
        <taxon>Scyliorhinus</taxon>
    </lineage>
</organism>
<name>A0A401PY40_SCYTO</name>
<protein>
    <submittedName>
        <fullName evidence="2">Uncharacterized protein</fullName>
    </submittedName>
</protein>
<feature type="non-terminal residue" evidence="2">
    <location>
        <position position="1"/>
    </location>
</feature>
<gene>
    <name evidence="2" type="ORF">scyTo_0016780</name>
</gene>
<dbReference type="Gene3D" id="1.20.5.50">
    <property type="match status" value="1"/>
</dbReference>
<sequence>PDFLPGMDTWSFKTSNKLKQIEKEYSQRLLKSSQTVAELQTTITSLREENSRQQLAAERQHQEAVGRFEDEKRLLIRDNDRGIKALENDAESYYNQIQALEKEIQNKELETQEQVTNSRQKWSNS</sequence>
<dbReference type="AlphaFoldDB" id="A0A401PY40"/>
<dbReference type="InterPro" id="IPR055310">
    <property type="entry name" value="CEP112"/>
</dbReference>
<evidence type="ECO:0000313" key="2">
    <source>
        <dbReference type="EMBL" id="GCB78059.1"/>
    </source>
</evidence>
<dbReference type="STRING" id="75743.A0A401PY40"/>
<keyword evidence="3" id="KW-1185">Reference proteome</keyword>
<dbReference type="OrthoDB" id="78101at2759"/>
<evidence type="ECO:0000256" key="1">
    <source>
        <dbReference type="SAM" id="Coils"/>
    </source>
</evidence>
<dbReference type="EMBL" id="BFAA01010379">
    <property type="protein sequence ID" value="GCB78059.1"/>
    <property type="molecule type" value="Genomic_DNA"/>
</dbReference>
<reference evidence="2 3" key="1">
    <citation type="journal article" date="2018" name="Nat. Ecol. Evol.">
        <title>Shark genomes provide insights into elasmobranch evolution and the origin of vertebrates.</title>
        <authorList>
            <person name="Hara Y"/>
            <person name="Yamaguchi K"/>
            <person name="Onimaru K"/>
            <person name="Kadota M"/>
            <person name="Koyanagi M"/>
            <person name="Keeley SD"/>
            <person name="Tatsumi K"/>
            <person name="Tanaka K"/>
            <person name="Motone F"/>
            <person name="Kageyama Y"/>
            <person name="Nozu R"/>
            <person name="Adachi N"/>
            <person name="Nishimura O"/>
            <person name="Nakagawa R"/>
            <person name="Tanegashima C"/>
            <person name="Kiyatake I"/>
            <person name="Matsumoto R"/>
            <person name="Murakumo K"/>
            <person name="Nishida K"/>
            <person name="Terakita A"/>
            <person name="Kuratani S"/>
            <person name="Sato K"/>
            <person name="Hyodo S Kuraku.S."/>
        </authorList>
    </citation>
    <scope>NUCLEOTIDE SEQUENCE [LARGE SCALE GENOMIC DNA]</scope>
</reference>
<evidence type="ECO:0000313" key="3">
    <source>
        <dbReference type="Proteomes" id="UP000288216"/>
    </source>
</evidence>